<organism evidence="1 2">
    <name type="scientific">Candidatus Roizmanbacteria bacterium CG_4_10_14_0_2_um_filter_39_13</name>
    <dbReference type="NCBI Taxonomy" id="1974825"/>
    <lineage>
        <taxon>Bacteria</taxon>
        <taxon>Candidatus Roizmaniibacteriota</taxon>
    </lineage>
</organism>
<name>A0A2M7TY38_9BACT</name>
<accession>A0A2M7TY38</accession>
<dbReference type="AlphaFoldDB" id="A0A2M7TY38"/>
<dbReference type="Proteomes" id="UP000228503">
    <property type="component" value="Unassembled WGS sequence"/>
</dbReference>
<dbReference type="EMBL" id="PFOB01000047">
    <property type="protein sequence ID" value="PIZ62685.1"/>
    <property type="molecule type" value="Genomic_DNA"/>
</dbReference>
<comment type="caution">
    <text evidence="1">The sequence shown here is derived from an EMBL/GenBank/DDBJ whole genome shotgun (WGS) entry which is preliminary data.</text>
</comment>
<evidence type="ECO:0000313" key="2">
    <source>
        <dbReference type="Proteomes" id="UP000228503"/>
    </source>
</evidence>
<reference evidence="2" key="1">
    <citation type="submission" date="2017-09" db="EMBL/GenBank/DDBJ databases">
        <title>Depth-based differentiation of microbial function through sediment-hosted aquifers and enrichment of novel symbionts in the deep terrestrial subsurface.</title>
        <authorList>
            <person name="Probst A.J."/>
            <person name="Ladd B."/>
            <person name="Jarett J.K."/>
            <person name="Geller-Mcgrath D.E."/>
            <person name="Sieber C.M.K."/>
            <person name="Emerson J.B."/>
            <person name="Anantharaman K."/>
            <person name="Thomas B.C."/>
            <person name="Malmstrom R."/>
            <person name="Stieglmeier M."/>
            <person name="Klingl A."/>
            <person name="Woyke T."/>
            <person name="Ryan C.M."/>
            <person name="Banfield J.F."/>
        </authorList>
    </citation>
    <scope>NUCLEOTIDE SEQUENCE [LARGE SCALE GENOMIC DNA]</scope>
</reference>
<protein>
    <submittedName>
        <fullName evidence="1">Uncharacterized protein</fullName>
    </submittedName>
</protein>
<sequence length="500" mass="55160">MNGLELDRRQLLLGSVGAVGVMAQTGLPPTPDTPEGLVYRQWLAWLSREEAAPNIPTYNFETLPEHLSGWYSSLGLPLGSVQISGMNEYSPEQQADFAKLHALSVFRTRDAFEMLQQERPDANPGLLFLPTGILYLEGNSADISPPTGARTRVYDPVDGRYDVEVLYGTDTLHTNFLNEGHHTLNSGGIERGVNRLYSQPAIEALSFLATFDGVRFARGAYPGIDVAIPEAADFRRKLATEYFLPFPHSADYRRLVWAADFLEKNDPDTMVVLFGESVGANIASEVIRNASNFDELNYQILAYQQANLDTLMGVPREDSTIHKTMAGMKGNGLPEDSMSGWDPGVTQIATILHRDKPGETPGPNNAQGFMVPFLTYKVDEQSNVFGIDPGTITQAEYIVGGTTYSINPADIMRAKLEGSDHNGFFIPSNSMHSAGEQFELRLILVVDGVARKHLITYNYEGDPLTDDQKDMIDMTTRSDMPSIVEGKSLQKPKFIGNLVQ</sequence>
<gene>
    <name evidence="1" type="ORF">COY16_03655</name>
</gene>
<proteinExistence type="predicted"/>
<evidence type="ECO:0000313" key="1">
    <source>
        <dbReference type="EMBL" id="PIZ62685.1"/>
    </source>
</evidence>